<evidence type="ECO:0000256" key="4">
    <source>
        <dbReference type="ARBA" id="ARBA00023136"/>
    </source>
</evidence>
<dbReference type="Proteomes" id="UP000501891">
    <property type="component" value="Chromosome"/>
</dbReference>
<keyword evidence="3 5" id="KW-1133">Transmembrane helix</keyword>
<dbReference type="InterPro" id="IPR009915">
    <property type="entry name" value="NnrU_dom"/>
</dbReference>
<dbReference type="KEGG" id="acru:HHL28_00105"/>
<gene>
    <name evidence="7" type="ORF">HHL28_00105</name>
</gene>
<dbReference type="AlphaFoldDB" id="A0A858R2W3"/>
<feature type="domain" description="NnrU" evidence="6">
    <location>
        <begin position="8"/>
        <end position="229"/>
    </location>
</feature>
<accession>A0A858R2W3</accession>
<reference evidence="7" key="1">
    <citation type="submission" date="2020-04" db="EMBL/GenBank/DDBJ databases">
        <title>A desert anoxygenic phototrophic bacterium fixes CO2 using RubisCO under aerobic conditions.</title>
        <authorList>
            <person name="Tang K."/>
        </authorList>
    </citation>
    <scope>NUCLEOTIDE SEQUENCE [LARGE SCALE GENOMIC DNA]</scope>
    <source>
        <strain evidence="7">MIMtkB3</strain>
    </source>
</reference>
<feature type="transmembrane region" description="Helical" evidence="5">
    <location>
        <begin position="142"/>
        <end position="162"/>
    </location>
</feature>
<sequence>MVGTIWGLALAGAFLLASHFGISSTRLRPAVVDRLGEGPYRGLYSLVAAGAFAWFVWAYETAPYAPVWDWQPWQAWVPAVLMPLALLLVVGGLTTRNPTSVGQEKALTSAEPAQGVLRITRHPFLWGVGLWALSHLVPNGDLGGLLFFGTLAALGIVGALLLDAKKRAGGGLDWERFELTTGFVPFSAILAGKQSLARAAGEFGLWRLVVVVVLYGALLHLHPWLFGVPAIPG</sequence>
<evidence type="ECO:0000259" key="6">
    <source>
        <dbReference type="Pfam" id="PF07298"/>
    </source>
</evidence>
<dbReference type="Pfam" id="PF07298">
    <property type="entry name" value="NnrU"/>
    <property type="match status" value="1"/>
</dbReference>
<feature type="transmembrane region" description="Helical" evidence="5">
    <location>
        <begin position="75"/>
        <end position="94"/>
    </location>
</feature>
<keyword evidence="8" id="KW-1185">Reference proteome</keyword>
<keyword evidence="2 5" id="KW-0812">Transmembrane</keyword>
<protein>
    <submittedName>
        <fullName evidence="7">NnrU family protein</fullName>
    </submittedName>
</protein>
<dbReference type="EMBL" id="CP051775">
    <property type="protein sequence ID" value="QJE71725.1"/>
    <property type="molecule type" value="Genomic_DNA"/>
</dbReference>
<evidence type="ECO:0000256" key="3">
    <source>
        <dbReference type="ARBA" id="ARBA00022989"/>
    </source>
</evidence>
<evidence type="ECO:0000313" key="7">
    <source>
        <dbReference type="EMBL" id="QJE71725.1"/>
    </source>
</evidence>
<organism evidence="7 8">
    <name type="scientific">Aerophototrophica crusticola</name>
    <dbReference type="NCBI Taxonomy" id="1709002"/>
    <lineage>
        <taxon>Bacteria</taxon>
        <taxon>Pseudomonadati</taxon>
        <taxon>Pseudomonadota</taxon>
        <taxon>Alphaproteobacteria</taxon>
        <taxon>Rhodospirillales</taxon>
        <taxon>Rhodospirillaceae</taxon>
        <taxon>Aerophototrophica</taxon>
    </lineage>
</organism>
<evidence type="ECO:0000256" key="1">
    <source>
        <dbReference type="ARBA" id="ARBA00004141"/>
    </source>
</evidence>
<dbReference type="GO" id="GO:0016020">
    <property type="term" value="C:membrane"/>
    <property type="evidence" value="ECO:0007669"/>
    <property type="project" value="UniProtKB-SubCell"/>
</dbReference>
<evidence type="ECO:0000256" key="2">
    <source>
        <dbReference type="ARBA" id="ARBA00022692"/>
    </source>
</evidence>
<feature type="transmembrane region" description="Helical" evidence="5">
    <location>
        <begin position="205"/>
        <end position="226"/>
    </location>
</feature>
<comment type="subcellular location">
    <subcellularLocation>
        <location evidence="1">Membrane</location>
        <topology evidence="1">Multi-pass membrane protein</topology>
    </subcellularLocation>
</comment>
<feature type="transmembrane region" description="Helical" evidence="5">
    <location>
        <begin position="115"/>
        <end position="136"/>
    </location>
</feature>
<name>A0A858R2W3_9PROT</name>
<feature type="transmembrane region" description="Helical" evidence="5">
    <location>
        <begin position="6"/>
        <end position="22"/>
    </location>
</feature>
<proteinExistence type="predicted"/>
<evidence type="ECO:0000313" key="8">
    <source>
        <dbReference type="Proteomes" id="UP000501891"/>
    </source>
</evidence>
<evidence type="ECO:0000256" key="5">
    <source>
        <dbReference type="SAM" id="Phobius"/>
    </source>
</evidence>
<feature type="transmembrane region" description="Helical" evidence="5">
    <location>
        <begin position="42"/>
        <end position="59"/>
    </location>
</feature>
<keyword evidence="4 5" id="KW-0472">Membrane</keyword>